<dbReference type="EMBL" id="JAPCXB010000071">
    <property type="protein sequence ID" value="KAJ1610212.1"/>
    <property type="molecule type" value="Genomic_DNA"/>
</dbReference>
<feature type="domain" description="Clathrin/coatomer adaptor adaptin-like N-terminal" evidence="5">
    <location>
        <begin position="43"/>
        <end position="548"/>
    </location>
</feature>
<keyword evidence="3" id="KW-0653">Protein transport</keyword>
<dbReference type="Gene3D" id="1.25.10.10">
    <property type="entry name" value="Leucine-rich Repeat Variant"/>
    <property type="match status" value="1"/>
</dbReference>
<dbReference type="InterPro" id="IPR050840">
    <property type="entry name" value="Adaptor_Complx_Large_Subunit"/>
</dbReference>
<protein>
    <recommendedName>
        <fullName evidence="5">Clathrin/coatomer adaptor adaptin-like N-terminal domain-containing protein</fullName>
    </recommendedName>
</protein>
<evidence type="ECO:0000256" key="1">
    <source>
        <dbReference type="ARBA" id="ARBA00004308"/>
    </source>
</evidence>
<dbReference type="SUPFAM" id="SSF48371">
    <property type="entry name" value="ARM repeat"/>
    <property type="match status" value="1"/>
</dbReference>
<evidence type="ECO:0000256" key="2">
    <source>
        <dbReference type="ARBA" id="ARBA00022448"/>
    </source>
</evidence>
<keyword evidence="2" id="KW-0813">Transport</keyword>
<gene>
    <name evidence="6" type="ORF">OJ252_1977</name>
</gene>
<evidence type="ECO:0000256" key="3">
    <source>
        <dbReference type="ARBA" id="ARBA00022927"/>
    </source>
</evidence>
<reference evidence="6" key="1">
    <citation type="submission" date="2022-10" db="EMBL/GenBank/DDBJ databases">
        <title>Adaptive evolution leads to modifications in subtelomeric GC content in a zoonotic Cryptosporidium species.</title>
        <authorList>
            <person name="Li J."/>
            <person name="Feng Y."/>
            <person name="Xiao L."/>
        </authorList>
    </citation>
    <scope>NUCLEOTIDE SEQUENCE</scope>
    <source>
        <strain evidence="6">25894</strain>
    </source>
</reference>
<keyword evidence="7" id="KW-1185">Reference proteome</keyword>
<dbReference type="Proteomes" id="UP001071777">
    <property type="component" value="Unassembled WGS sequence"/>
</dbReference>
<name>A0ABQ8P6N4_9CRYT</name>
<keyword evidence="4" id="KW-0472">Membrane</keyword>
<dbReference type="Pfam" id="PF01602">
    <property type="entry name" value="Adaptin_N"/>
    <property type="match status" value="1"/>
</dbReference>
<sequence length="887" mass="102043">MQYIDSFSSRQLFDLVKSIGECRSKHEEDNIIISESSLLKTKMLQHPLSSNKLREYMIRAMYIEMLGYDASFAYIHAIKMTNDRNALVKRIGYLACCVFLNNNHEFLVLLVNTLQRDMKSRNQLDVASALSSLPYLLNSEIFSSIEDTLIVLLSHQTPAIRRKAYLALLNALEIKPTIFEENPDILVNGLCDPDISVRNSVLYLVDKVSSSNPRQCIPLVPHILTTMKQILDNSVPKEYDYYFISAPWTQINILQTLSKIVSLENNINQIYEILYNSIKKIENIISMSSYHGKPIVYSTNSNSTSNTTNISYAILESCIRTIASIHPNNELLEIVEELISKFLNSDISYLKYIGIKCLSKISAIDPSYAIPHQIVVVDCLEDKDETIRRCTLELLCNMSNPQNIKVIISKLITHLRSSTDSHYCEELVRNILLLSEKFAPSYNWYLNTMFSLFELSGEFVGVEKINNIAQIIAEGPTGNEVADNEFRIYASYLCSKHLEEKIDILPEILYNLGIWVVGEYGSCVENACETNTLQVFYKVTALLYKVFQTLKANVFACQSNIKRIKDSFVNHNITMINNTKPETISMIVFALLKCYSYTLTSYKRPSGSENLFEAVEIESNVDCISLLDKMNEIYNQTFTDSCSIPFNMIYQRVKEFISIIRLSDEINTNSTKSTEMKYIEFLSYILPFDASCEEIYVDRKLSFLDEMVSEHKLSSEHKREERTNPYITAKTHLNQELNNVEIFKNETDLIEICSDVGIKTEFELYHRTSMELNKHDKTDCLIKSVDENIEKYPKIKEPIVEDMNCTFSADQMNNILRDGEHLTKMWCPEGFVKHEKLRNKESDQVTKKVNNLNNTQIYEEKDCINFSFKQKEANALFCGISNTTKKK</sequence>
<evidence type="ECO:0000313" key="7">
    <source>
        <dbReference type="Proteomes" id="UP001071777"/>
    </source>
</evidence>
<dbReference type="InterPro" id="IPR002553">
    <property type="entry name" value="Clathrin/coatomer_adapt-like_N"/>
</dbReference>
<dbReference type="InterPro" id="IPR011989">
    <property type="entry name" value="ARM-like"/>
</dbReference>
<comment type="caution">
    <text evidence="6">The sequence shown here is derived from an EMBL/GenBank/DDBJ whole genome shotgun (WGS) entry which is preliminary data.</text>
</comment>
<evidence type="ECO:0000313" key="6">
    <source>
        <dbReference type="EMBL" id="KAJ1610212.1"/>
    </source>
</evidence>
<comment type="subcellular location">
    <subcellularLocation>
        <location evidence="1">Endomembrane system</location>
    </subcellularLocation>
</comment>
<organism evidence="6 7">
    <name type="scientific">Cryptosporidium canis</name>
    <dbReference type="NCBI Taxonomy" id="195482"/>
    <lineage>
        <taxon>Eukaryota</taxon>
        <taxon>Sar</taxon>
        <taxon>Alveolata</taxon>
        <taxon>Apicomplexa</taxon>
        <taxon>Conoidasida</taxon>
        <taxon>Coccidia</taxon>
        <taxon>Eucoccidiorida</taxon>
        <taxon>Eimeriorina</taxon>
        <taxon>Cryptosporidiidae</taxon>
        <taxon>Cryptosporidium</taxon>
    </lineage>
</organism>
<dbReference type="InterPro" id="IPR016024">
    <property type="entry name" value="ARM-type_fold"/>
</dbReference>
<proteinExistence type="predicted"/>
<accession>A0ABQ8P6N4</accession>
<evidence type="ECO:0000259" key="5">
    <source>
        <dbReference type="Pfam" id="PF01602"/>
    </source>
</evidence>
<evidence type="ECO:0000256" key="4">
    <source>
        <dbReference type="ARBA" id="ARBA00023136"/>
    </source>
</evidence>
<dbReference type="PANTHER" id="PTHR22780">
    <property type="entry name" value="ADAPTIN, ALPHA/GAMMA/EPSILON"/>
    <property type="match status" value="1"/>
</dbReference>